<keyword evidence="5" id="KW-1185">Reference proteome</keyword>
<feature type="region of interest" description="Disordered" evidence="2">
    <location>
        <begin position="534"/>
        <end position="553"/>
    </location>
</feature>
<name>A0A8K0D5K9_IGNLU</name>
<dbReference type="GO" id="GO:0003677">
    <property type="term" value="F:DNA binding"/>
    <property type="evidence" value="ECO:0007669"/>
    <property type="project" value="UniProtKB-KW"/>
</dbReference>
<comment type="caution">
    <text evidence="4">The sequence shown here is derived from an EMBL/GenBank/DDBJ whole genome shotgun (WGS) entry which is preliminary data.</text>
</comment>
<keyword evidence="1" id="KW-0238">DNA-binding</keyword>
<dbReference type="AlphaFoldDB" id="A0A8K0D5K9"/>
<proteinExistence type="predicted"/>
<dbReference type="EMBL" id="VTPC01003975">
    <property type="protein sequence ID" value="KAF2897686.1"/>
    <property type="molecule type" value="Genomic_DNA"/>
</dbReference>
<dbReference type="Proteomes" id="UP000801492">
    <property type="component" value="Unassembled WGS sequence"/>
</dbReference>
<evidence type="ECO:0000259" key="3">
    <source>
        <dbReference type="PROSITE" id="PS51253"/>
    </source>
</evidence>
<feature type="domain" description="HTH CENPB-type" evidence="3">
    <location>
        <begin position="1"/>
        <end position="55"/>
    </location>
</feature>
<dbReference type="CDD" id="cd15517">
    <property type="entry name" value="PHD_TCF19_like"/>
    <property type="match status" value="1"/>
</dbReference>
<evidence type="ECO:0000313" key="4">
    <source>
        <dbReference type="EMBL" id="KAF2897686.1"/>
    </source>
</evidence>
<evidence type="ECO:0000256" key="1">
    <source>
        <dbReference type="ARBA" id="ARBA00023125"/>
    </source>
</evidence>
<dbReference type="InterPro" id="IPR006600">
    <property type="entry name" value="HTH_CenpB_DNA-bd_dom"/>
</dbReference>
<dbReference type="PANTHER" id="PTHR19303:SF74">
    <property type="entry name" value="POGO TRANSPOSABLE ELEMENT WITH KRAB DOMAIN"/>
    <property type="match status" value="1"/>
</dbReference>
<dbReference type="InterPro" id="IPR011011">
    <property type="entry name" value="Znf_FYVE_PHD"/>
</dbReference>
<dbReference type="InterPro" id="IPR013083">
    <property type="entry name" value="Znf_RING/FYVE/PHD"/>
</dbReference>
<organism evidence="4 5">
    <name type="scientific">Ignelater luminosus</name>
    <name type="common">Cucubano</name>
    <name type="synonym">Pyrophorus luminosus</name>
    <dbReference type="NCBI Taxonomy" id="2038154"/>
    <lineage>
        <taxon>Eukaryota</taxon>
        <taxon>Metazoa</taxon>
        <taxon>Ecdysozoa</taxon>
        <taxon>Arthropoda</taxon>
        <taxon>Hexapoda</taxon>
        <taxon>Insecta</taxon>
        <taxon>Pterygota</taxon>
        <taxon>Neoptera</taxon>
        <taxon>Endopterygota</taxon>
        <taxon>Coleoptera</taxon>
        <taxon>Polyphaga</taxon>
        <taxon>Elateriformia</taxon>
        <taxon>Elateroidea</taxon>
        <taxon>Elateridae</taxon>
        <taxon>Agrypninae</taxon>
        <taxon>Pyrophorini</taxon>
        <taxon>Ignelater</taxon>
    </lineage>
</organism>
<evidence type="ECO:0000313" key="5">
    <source>
        <dbReference type="Proteomes" id="UP000801492"/>
    </source>
</evidence>
<protein>
    <recommendedName>
        <fullName evidence="3">HTH CENPB-type domain-containing protein</fullName>
    </recommendedName>
</protein>
<reference evidence="4" key="1">
    <citation type="submission" date="2019-08" db="EMBL/GenBank/DDBJ databases">
        <title>The genome of the North American firefly Photinus pyralis.</title>
        <authorList>
            <consortium name="Photinus pyralis genome working group"/>
            <person name="Fallon T.R."/>
            <person name="Sander Lower S.E."/>
            <person name="Weng J.-K."/>
        </authorList>
    </citation>
    <scope>NUCLEOTIDE SEQUENCE</scope>
    <source>
        <strain evidence="4">TRF0915ILg1</strain>
        <tissue evidence="4">Whole body</tissue>
    </source>
</reference>
<dbReference type="OrthoDB" id="10058523at2759"/>
<gene>
    <name evidence="4" type="ORF">ILUMI_08480</name>
</gene>
<dbReference type="PANTHER" id="PTHR19303">
    <property type="entry name" value="TRANSPOSON"/>
    <property type="match status" value="1"/>
</dbReference>
<dbReference type="SUPFAM" id="SSF57903">
    <property type="entry name" value="FYVE/PHD zinc finger"/>
    <property type="match status" value="1"/>
</dbReference>
<dbReference type="PROSITE" id="PS51253">
    <property type="entry name" value="HTH_CENPB"/>
    <property type="match status" value="1"/>
</dbReference>
<evidence type="ECO:0000256" key="2">
    <source>
        <dbReference type="SAM" id="MobiDB-lite"/>
    </source>
</evidence>
<dbReference type="Gene3D" id="3.30.40.10">
    <property type="entry name" value="Zinc/RING finger domain, C3HC4 (zinc finger)"/>
    <property type="match status" value="1"/>
</dbReference>
<sequence>MEGRLFGLTTSELKKLAYELAARNNKQNKFSEEEGQAGKDWIQGFLRRHPELSLRKPENTSAARAAGFNRVSVGRFFELLGQILDKHAFTPDRIYNCDETGVSVVPKTRTKVIAATGKKQVGALTSAKRGTTITSEICFDAAGSYMPPVFIFPRKRMKRELLYGAPPNSWAECFETGWITAEIFLAWFKKFVQFTNASKANPVILLLDGHASHTQSLELIDEARNNGVMIICFPPHTTHKLQPGDVGFLQPLSVFYDQAEMLKSHHVYCLNAFNACGIFPYNDQIFTDDDFVAAEATDIELNAEERRSADGQQPLLTPLDQNTFELSLPQEQGIIRLPQTLQPSQSVSQPSTSITDERQLMTLPPDQNTLQLSLLQRQESQLSTSANYLPISAESSVSNLSLQPVVSNRRRSLPECQLSPKKSSETHLPTLSNNQTVFHTSNSRSGLQESSLTATTLLDKPSCSYQVAVCESEDRSSFHLISPKQLMPYPHMAQKRKRQVRRRGKTAIITASAYKLELEKRQRNTKCKKAKVQKSKQKKIQKNENPKRKAKKQVVVIESDSETEEDAECLYCQGLYSESNEGWVTCQICGKWAHCGCAGVEDNDDETTHICPVCEDNDD</sequence>
<dbReference type="InterPro" id="IPR050863">
    <property type="entry name" value="CenT-Element_Derived"/>
</dbReference>
<dbReference type="InterPro" id="IPR004875">
    <property type="entry name" value="DDE_SF_endonuclease_dom"/>
</dbReference>
<dbReference type="Pfam" id="PF03184">
    <property type="entry name" value="DDE_1"/>
    <property type="match status" value="1"/>
</dbReference>
<accession>A0A8K0D5K9</accession>
<dbReference type="GO" id="GO:0005634">
    <property type="term" value="C:nucleus"/>
    <property type="evidence" value="ECO:0007669"/>
    <property type="project" value="TreeGrafter"/>
</dbReference>